<evidence type="ECO:0000313" key="8">
    <source>
        <dbReference type="EMBL" id="TSJ78777.1"/>
    </source>
</evidence>
<dbReference type="SUPFAM" id="SSF52091">
    <property type="entry name" value="SpoIIaa-like"/>
    <property type="match status" value="1"/>
</dbReference>
<comment type="caution">
    <text evidence="8">The sequence shown here is derived from an EMBL/GenBank/DDBJ whole genome shotgun (WGS) entry which is preliminary data.</text>
</comment>
<feature type="transmembrane region" description="Helical" evidence="5">
    <location>
        <begin position="276"/>
        <end position="297"/>
    </location>
</feature>
<feature type="transmembrane region" description="Helical" evidence="5">
    <location>
        <begin position="410"/>
        <end position="443"/>
    </location>
</feature>
<feature type="transmembrane region" description="Helical" evidence="5">
    <location>
        <begin position="354"/>
        <end position="373"/>
    </location>
</feature>
<dbReference type="GO" id="GO:0016020">
    <property type="term" value="C:membrane"/>
    <property type="evidence" value="ECO:0007669"/>
    <property type="project" value="UniProtKB-SubCell"/>
</dbReference>
<dbReference type="RefSeq" id="WP_144229118.1">
    <property type="nucleotide sequence ID" value="NZ_CBCRVV010000002.1"/>
</dbReference>
<name>A0A556QQ62_9BACT</name>
<dbReference type="InterPro" id="IPR036513">
    <property type="entry name" value="STAS_dom_sf"/>
</dbReference>
<gene>
    <name evidence="8" type="ORF">FPL22_05570</name>
</gene>
<dbReference type="Proteomes" id="UP000315648">
    <property type="component" value="Unassembled WGS sequence"/>
</dbReference>
<dbReference type="Gene3D" id="3.30.750.24">
    <property type="entry name" value="STAS domain"/>
    <property type="match status" value="1"/>
</dbReference>
<dbReference type="InterPro" id="IPR011547">
    <property type="entry name" value="SLC26A/SulP_dom"/>
</dbReference>
<dbReference type="Pfam" id="PF00916">
    <property type="entry name" value="Sulfate_transp"/>
    <property type="match status" value="1"/>
</dbReference>
<dbReference type="Pfam" id="PF01740">
    <property type="entry name" value="STAS"/>
    <property type="match status" value="1"/>
</dbReference>
<dbReference type="InterPro" id="IPR052706">
    <property type="entry name" value="Membrane-Transporter-like"/>
</dbReference>
<dbReference type="PROSITE" id="PS50801">
    <property type="entry name" value="STAS"/>
    <property type="match status" value="1"/>
</dbReference>
<feature type="transmembrane region" description="Helical" evidence="5">
    <location>
        <begin position="379"/>
        <end position="398"/>
    </location>
</feature>
<dbReference type="InterPro" id="IPR014710">
    <property type="entry name" value="RmlC-like_jellyroll"/>
</dbReference>
<dbReference type="PANTHER" id="PTHR43310">
    <property type="entry name" value="SULFATE TRANSPORTER YBAR-RELATED"/>
    <property type="match status" value="1"/>
</dbReference>
<evidence type="ECO:0000256" key="5">
    <source>
        <dbReference type="SAM" id="Phobius"/>
    </source>
</evidence>
<dbReference type="InterPro" id="IPR002645">
    <property type="entry name" value="STAS_dom"/>
</dbReference>
<evidence type="ECO:0000259" key="7">
    <source>
        <dbReference type="PROSITE" id="PS50801"/>
    </source>
</evidence>
<evidence type="ECO:0000256" key="2">
    <source>
        <dbReference type="ARBA" id="ARBA00022692"/>
    </source>
</evidence>
<keyword evidence="3 5" id="KW-1133">Transmembrane helix</keyword>
<feature type="transmembrane region" description="Helical" evidence="5">
    <location>
        <begin position="154"/>
        <end position="171"/>
    </location>
</feature>
<sequence length="736" mass="77452">MSASHPPTVPSANTLSVQPAVRPPAGWAGAAVSTGMAGITVGAVMVVRAFSASAVIFAGALASNFEIGLGAALISQVVIGGLLATFSAYRGTIATASPETSAALAVMMVAASAVLPSGPELGGLLLACCALAAGVFGAVLWMMGRMGWGNFIRFVPYPVIGGFLAGVGWVLTKSGALIVLPHPWSWEAVRAHAGTCALAVMLAAALVAAQRVYKKRMGVPVLLIAAVGLFHGWAFMYGHSEAALREAGLLIIGQGSGGSLWHHEGLFALFHVPPDAMWSILPQLGTLVLVGVVALLLTLSGVEVSTRTEIDLNRELQVTGSANILAGLGGGLPGFVSATSTTLARALAPVTRTVGWIATAVCVVALAGGSSVLSWMPSFVVSGVTLATGLGYLLDWVVGGWKRFAPLDLALVLIVLAVTVVFGLLPAVAAGIAGAVVLFIVSFSLVDVVTMQTDGSNLRSSVERSPSDRAWLGEQGKAIQVLRLHGFVFFGTATQLLARLRHIAVDIPEVRFLILDGRRVSGVDASAAYALMRLSQIAVERRVSILLTGFSTGVLKRLERGGLRLTEGSQLRRFDDLDRGLEWCEERLLVRERPPSADAASLSFMDGLRPALAFAEPFKMGAGEVLVKQGERSDEIYLVEDGLLTIRLEMKNGQTIRLRTLRAGTVIGEMAFYLGTLRSAAVITESPVHGYKLTRESLDRLAVQYPAAAARFHETLARQLAERLSEANRLMETAIL</sequence>
<protein>
    <submittedName>
        <fullName evidence="8">Cyclic nucleotide-binding domain-containing protein</fullName>
    </submittedName>
</protein>
<keyword evidence="2 5" id="KW-0812">Transmembrane</keyword>
<feature type="transmembrane region" description="Helical" evidence="5">
    <location>
        <begin position="124"/>
        <end position="142"/>
    </location>
</feature>
<evidence type="ECO:0000256" key="4">
    <source>
        <dbReference type="ARBA" id="ARBA00023136"/>
    </source>
</evidence>
<dbReference type="InterPro" id="IPR000595">
    <property type="entry name" value="cNMP-bd_dom"/>
</dbReference>
<dbReference type="SMART" id="SM00100">
    <property type="entry name" value="cNMP"/>
    <property type="match status" value="1"/>
</dbReference>
<dbReference type="AlphaFoldDB" id="A0A556QQ62"/>
<evidence type="ECO:0000256" key="3">
    <source>
        <dbReference type="ARBA" id="ARBA00022989"/>
    </source>
</evidence>
<dbReference type="PROSITE" id="PS50042">
    <property type="entry name" value="CNMP_BINDING_3"/>
    <property type="match status" value="1"/>
</dbReference>
<feature type="domain" description="STAS" evidence="7">
    <location>
        <begin position="481"/>
        <end position="584"/>
    </location>
</feature>
<organism evidence="8 9">
    <name type="scientific">Rariglobus hedericola</name>
    <dbReference type="NCBI Taxonomy" id="2597822"/>
    <lineage>
        <taxon>Bacteria</taxon>
        <taxon>Pseudomonadati</taxon>
        <taxon>Verrucomicrobiota</taxon>
        <taxon>Opitutia</taxon>
        <taxon>Opitutales</taxon>
        <taxon>Opitutaceae</taxon>
        <taxon>Rariglobus</taxon>
    </lineage>
</organism>
<keyword evidence="9" id="KW-1185">Reference proteome</keyword>
<dbReference type="Gene3D" id="2.60.120.10">
    <property type="entry name" value="Jelly Rolls"/>
    <property type="match status" value="1"/>
</dbReference>
<feature type="transmembrane region" description="Helical" evidence="5">
    <location>
        <begin position="221"/>
        <end position="240"/>
    </location>
</feature>
<evidence type="ECO:0000259" key="6">
    <source>
        <dbReference type="PROSITE" id="PS50042"/>
    </source>
</evidence>
<evidence type="ECO:0000256" key="1">
    <source>
        <dbReference type="ARBA" id="ARBA00004141"/>
    </source>
</evidence>
<dbReference type="CDD" id="cd07042">
    <property type="entry name" value="STAS_SulP_like_sulfate_transporter"/>
    <property type="match status" value="1"/>
</dbReference>
<dbReference type="CDD" id="cd00038">
    <property type="entry name" value="CAP_ED"/>
    <property type="match status" value="1"/>
</dbReference>
<dbReference type="PANTHER" id="PTHR43310:SF1">
    <property type="entry name" value="SULFATE TRANSPORTER YBAR-RELATED"/>
    <property type="match status" value="1"/>
</dbReference>
<keyword evidence="4 5" id="KW-0472">Membrane</keyword>
<evidence type="ECO:0000313" key="9">
    <source>
        <dbReference type="Proteomes" id="UP000315648"/>
    </source>
</evidence>
<feature type="domain" description="Cyclic nucleotide-binding" evidence="6">
    <location>
        <begin position="618"/>
        <end position="719"/>
    </location>
</feature>
<feature type="transmembrane region" description="Helical" evidence="5">
    <location>
        <begin position="67"/>
        <end position="89"/>
    </location>
</feature>
<proteinExistence type="predicted"/>
<comment type="subcellular location">
    <subcellularLocation>
        <location evidence="1">Membrane</location>
        <topology evidence="1">Multi-pass membrane protein</topology>
    </subcellularLocation>
</comment>
<dbReference type="EMBL" id="VMBG01000001">
    <property type="protein sequence ID" value="TSJ78777.1"/>
    <property type="molecule type" value="Genomic_DNA"/>
</dbReference>
<accession>A0A556QQ62</accession>
<dbReference type="OrthoDB" id="9771198at2"/>
<dbReference type="Pfam" id="PF00027">
    <property type="entry name" value="cNMP_binding"/>
    <property type="match status" value="1"/>
</dbReference>
<reference evidence="8 9" key="1">
    <citation type="submission" date="2019-07" db="EMBL/GenBank/DDBJ databases">
        <title>Description of 53C-WASEF.</title>
        <authorList>
            <person name="Pitt A."/>
            <person name="Hahn M.W."/>
        </authorList>
    </citation>
    <scope>NUCLEOTIDE SEQUENCE [LARGE SCALE GENOMIC DNA]</scope>
    <source>
        <strain evidence="8 9">53C-WASEF</strain>
    </source>
</reference>
<dbReference type="SUPFAM" id="SSF51206">
    <property type="entry name" value="cAMP-binding domain-like"/>
    <property type="match status" value="1"/>
</dbReference>
<dbReference type="InterPro" id="IPR018490">
    <property type="entry name" value="cNMP-bd_dom_sf"/>
</dbReference>
<feature type="transmembrane region" description="Helical" evidence="5">
    <location>
        <begin position="191"/>
        <end position="209"/>
    </location>
</feature>